<dbReference type="Gene3D" id="3.40.50.300">
    <property type="entry name" value="P-loop containing nucleotide triphosphate hydrolases"/>
    <property type="match status" value="1"/>
</dbReference>
<dbReference type="PROSITE" id="PS00211">
    <property type="entry name" value="ABC_TRANSPORTER_1"/>
    <property type="match status" value="1"/>
</dbReference>
<keyword evidence="8" id="KW-1185">Reference proteome</keyword>
<organism evidence="7 8">
    <name type="scientific">Sphingomonas longa</name>
    <dbReference type="NCBI Taxonomy" id="2778730"/>
    <lineage>
        <taxon>Bacteria</taxon>
        <taxon>Pseudomonadati</taxon>
        <taxon>Pseudomonadota</taxon>
        <taxon>Alphaproteobacteria</taxon>
        <taxon>Sphingomonadales</taxon>
        <taxon>Sphingomonadaceae</taxon>
        <taxon>Sphingomonas</taxon>
    </lineage>
</organism>
<dbReference type="PROSITE" id="PS50893">
    <property type="entry name" value="ABC_TRANSPORTER_2"/>
    <property type="match status" value="1"/>
</dbReference>
<keyword evidence="2" id="KW-0547">Nucleotide-binding</keyword>
<dbReference type="InterPro" id="IPR027417">
    <property type="entry name" value="P-loop_NTPase"/>
</dbReference>
<evidence type="ECO:0000313" key="7">
    <source>
        <dbReference type="EMBL" id="MBM6576543.1"/>
    </source>
</evidence>
<dbReference type="PANTHER" id="PTHR42794:SF1">
    <property type="entry name" value="HEMIN IMPORT ATP-BINDING PROTEIN HMUV"/>
    <property type="match status" value="1"/>
</dbReference>
<evidence type="ECO:0000256" key="1">
    <source>
        <dbReference type="ARBA" id="ARBA00022448"/>
    </source>
</evidence>
<name>A0ABS2D7N7_9SPHN</name>
<proteinExistence type="predicted"/>
<keyword evidence="4" id="KW-1278">Translocase</keyword>
<evidence type="ECO:0000259" key="6">
    <source>
        <dbReference type="PROSITE" id="PS50893"/>
    </source>
</evidence>
<evidence type="ECO:0000256" key="4">
    <source>
        <dbReference type="ARBA" id="ARBA00022967"/>
    </source>
</evidence>
<dbReference type="EMBL" id="JAFEMC010000002">
    <property type="protein sequence ID" value="MBM6576543.1"/>
    <property type="molecule type" value="Genomic_DNA"/>
</dbReference>
<dbReference type="InterPro" id="IPR003439">
    <property type="entry name" value="ABC_transporter-like_ATP-bd"/>
</dbReference>
<evidence type="ECO:0000313" key="8">
    <source>
        <dbReference type="Proteomes" id="UP000763641"/>
    </source>
</evidence>
<evidence type="ECO:0000256" key="3">
    <source>
        <dbReference type="ARBA" id="ARBA00022840"/>
    </source>
</evidence>
<comment type="function">
    <text evidence="5">Part of the ABC transporter complex HmuTUV involved in hemin import. Responsible for energy coupling to the transport system.</text>
</comment>
<dbReference type="InterPro" id="IPR003593">
    <property type="entry name" value="AAA+_ATPase"/>
</dbReference>
<dbReference type="CDD" id="cd03214">
    <property type="entry name" value="ABC_Iron-Siderophores_B12_Hemin"/>
    <property type="match status" value="1"/>
</dbReference>
<feature type="domain" description="ABC transporter" evidence="6">
    <location>
        <begin position="3"/>
        <end position="237"/>
    </location>
</feature>
<sequence>MSLSVETLAVTIGDKRLLNEVSVAFASGHVTAILGPNGAGKSTLMACLAGLMQPTGGRVLLDDRPRGDFERRDLARRVGYLPQEADVHWNVDVATLVGLGRFPHRGRWGETPEDRDAVTRAMAATDVGGFAKRGVSTLSGGERARVLLARVLAGEPDWLLADEPLANLDPAHQLDGLDALRRVAAAGAGVIVVLHDLNHAARVADDVLLLRDGRVVAFGPPDQVLTRDLVAATYGVDTHVGVAPGGRRFLIPTERLA</sequence>
<dbReference type="PANTHER" id="PTHR42794">
    <property type="entry name" value="HEMIN IMPORT ATP-BINDING PROTEIN HMUV"/>
    <property type="match status" value="1"/>
</dbReference>
<accession>A0ABS2D7N7</accession>
<keyword evidence="1" id="KW-0813">Transport</keyword>
<dbReference type="RefSeq" id="WP_204198651.1">
    <property type="nucleotide sequence ID" value="NZ_JAFEMC010000002.1"/>
</dbReference>
<dbReference type="InterPro" id="IPR017871">
    <property type="entry name" value="ABC_transporter-like_CS"/>
</dbReference>
<dbReference type="Proteomes" id="UP000763641">
    <property type="component" value="Unassembled WGS sequence"/>
</dbReference>
<evidence type="ECO:0000256" key="5">
    <source>
        <dbReference type="ARBA" id="ARBA00037066"/>
    </source>
</evidence>
<protein>
    <submittedName>
        <fullName evidence="7">ABC transporter ATP-binding protein</fullName>
    </submittedName>
</protein>
<dbReference type="Pfam" id="PF00005">
    <property type="entry name" value="ABC_tran"/>
    <property type="match status" value="1"/>
</dbReference>
<dbReference type="GO" id="GO:0005524">
    <property type="term" value="F:ATP binding"/>
    <property type="evidence" value="ECO:0007669"/>
    <property type="project" value="UniProtKB-KW"/>
</dbReference>
<dbReference type="SUPFAM" id="SSF52540">
    <property type="entry name" value="P-loop containing nucleoside triphosphate hydrolases"/>
    <property type="match status" value="1"/>
</dbReference>
<evidence type="ECO:0000256" key="2">
    <source>
        <dbReference type="ARBA" id="ARBA00022741"/>
    </source>
</evidence>
<reference evidence="7 8" key="1">
    <citation type="submission" date="2020-12" db="EMBL/GenBank/DDBJ databases">
        <title>Sphingomonas sp.</title>
        <authorList>
            <person name="Kim M.K."/>
        </authorList>
    </citation>
    <scope>NUCLEOTIDE SEQUENCE [LARGE SCALE GENOMIC DNA]</scope>
    <source>
        <strain evidence="7 8">BT552</strain>
    </source>
</reference>
<keyword evidence="3 7" id="KW-0067">ATP-binding</keyword>
<gene>
    <name evidence="7" type="ORF">ILT43_09170</name>
</gene>
<dbReference type="SMART" id="SM00382">
    <property type="entry name" value="AAA"/>
    <property type="match status" value="1"/>
</dbReference>
<comment type="caution">
    <text evidence="7">The sequence shown here is derived from an EMBL/GenBank/DDBJ whole genome shotgun (WGS) entry which is preliminary data.</text>
</comment>